<keyword evidence="2" id="KW-0880">Kelch repeat</keyword>
<dbReference type="eggNOG" id="KOG1056">
    <property type="taxonomic scope" value="Eukaryota"/>
</dbReference>
<dbReference type="Pfam" id="PF00003">
    <property type="entry name" value="7tm_3"/>
    <property type="match status" value="1"/>
</dbReference>
<feature type="transmembrane region" description="Helical" evidence="10">
    <location>
        <begin position="686"/>
        <end position="707"/>
    </location>
</feature>
<feature type="transmembrane region" description="Helical" evidence="10">
    <location>
        <begin position="623"/>
        <end position="645"/>
    </location>
</feature>
<dbReference type="InterPro" id="IPR052124">
    <property type="entry name" value="Rab9_kelch_effector"/>
</dbReference>
<keyword evidence="13" id="KW-1185">Reference proteome</keyword>
<accession>A0A0L0SYW9</accession>
<evidence type="ECO:0000256" key="4">
    <source>
        <dbReference type="ARBA" id="ARBA00022729"/>
    </source>
</evidence>
<protein>
    <recommendedName>
        <fullName evidence="11">G-protein coupled receptors family 3 profile domain-containing protein</fullName>
    </recommendedName>
</protein>
<dbReference type="AlphaFoldDB" id="A0A0L0SYW9"/>
<evidence type="ECO:0000256" key="3">
    <source>
        <dbReference type="ARBA" id="ARBA00022692"/>
    </source>
</evidence>
<evidence type="ECO:0000256" key="8">
    <source>
        <dbReference type="ARBA" id="ARBA00023180"/>
    </source>
</evidence>
<reference evidence="13" key="2">
    <citation type="submission" date="2009-11" db="EMBL/GenBank/DDBJ databases">
        <title>The Genome Sequence of Allomyces macrogynus strain ATCC 38327.</title>
        <authorList>
            <consortium name="The Broad Institute Genome Sequencing Platform"/>
            <person name="Russ C."/>
            <person name="Cuomo C."/>
            <person name="Shea T."/>
            <person name="Young S.K."/>
            <person name="Zeng Q."/>
            <person name="Koehrsen M."/>
            <person name="Haas B."/>
            <person name="Borodovsky M."/>
            <person name="Guigo R."/>
            <person name="Alvarado L."/>
            <person name="Berlin A."/>
            <person name="Borenstein D."/>
            <person name="Chen Z."/>
            <person name="Engels R."/>
            <person name="Freedman E."/>
            <person name="Gellesch M."/>
            <person name="Goldberg J."/>
            <person name="Griggs A."/>
            <person name="Gujja S."/>
            <person name="Heiman D."/>
            <person name="Hepburn T."/>
            <person name="Howarth C."/>
            <person name="Jen D."/>
            <person name="Larson L."/>
            <person name="Lewis B."/>
            <person name="Mehta T."/>
            <person name="Park D."/>
            <person name="Pearson M."/>
            <person name="Roberts A."/>
            <person name="Saif S."/>
            <person name="Shenoy N."/>
            <person name="Sisk P."/>
            <person name="Stolte C."/>
            <person name="Sykes S."/>
            <person name="Walk T."/>
            <person name="White J."/>
            <person name="Yandava C."/>
            <person name="Burger G."/>
            <person name="Gray M.W."/>
            <person name="Holland P.W.H."/>
            <person name="King N."/>
            <person name="Lang F.B.F."/>
            <person name="Roger A.J."/>
            <person name="Ruiz-Trillo I."/>
            <person name="Lander E."/>
            <person name="Nusbaum C."/>
        </authorList>
    </citation>
    <scope>NUCLEOTIDE SEQUENCE [LARGE SCALE GENOMIC DNA]</scope>
    <source>
        <strain evidence="13">ATCC 38327</strain>
    </source>
</reference>
<evidence type="ECO:0000256" key="6">
    <source>
        <dbReference type="ARBA" id="ARBA00022989"/>
    </source>
</evidence>
<evidence type="ECO:0000256" key="5">
    <source>
        <dbReference type="ARBA" id="ARBA00022737"/>
    </source>
</evidence>
<dbReference type="PANTHER" id="PTHR46647:SF1">
    <property type="entry name" value="RAB9 EFFECTOR PROTEIN WITH KELCH MOTIFS"/>
    <property type="match status" value="1"/>
</dbReference>
<dbReference type="InterPro" id="IPR003760">
    <property type="entry name" value="PnrA-like"/>
</dbReference>
<keyword evidence="5" id="KW-0677">Repeat</keyword>
<dbReference type="PROSITE" id="PS50259">
    <property type="entry name" value="G_PROTEIN_RECEP_F3_4"/>
    <property type="match status" value="1"/>
</dbReference>
<dbReference type="Proteomes" id="UP000054350">
    <property type="component" value="Unassembled WGS sequence"/>
</dbReference>
<dbReference type="PRINTS" id="PR00248">
    <property type="entry name" value="GPCRMGR"/>
</dbReference>
<dbReference type="InterPro" id="IPR000337">
    <property type="entry name" value="GPCR_3"/>
</dbReference>
<keyword evidence="7 10" id="KW-0472">Membrane</keyword>
<evidence type="ECO:0000256" key="7">
    <source>
        <dbReference type="ARBA" id="ARBA00023136"/>
    </source>
</evidence>
<feature type="transmembrane region" description="Helical" evidence="10">
    <location>
        <begin position="727"/>
        <end position="750"/>
    </location>
</feature>
<evidence type="ECO:0000256" key="2">
    <source>
        <dbReference type="ARBA" id="ARBA00022441"/>
    </source>
</evidence>
<dbReference type="InterPro" id="IPR006652">
    <property type="entry name" value="Kelch_1"/>
</dbReference>
<evidence type="ECO:0000256" key="10">
    <source>
        <dbReference type="SAM" id="Phobius"/>
    </source>
</evidence>
<dbReference type="OrthoDB" id="10250130at2759"/>
<dbReference type="InterPro" id="IPR015915">
    <property type="entry name" value="Kelch-typ_b-propeller"/>
</dbReference>
<evidence type="ECO:0000256" key="1">
    <source>
        <dbReference type="ARBA" id="ARBA00004141"/>
    </source>
</evidence>
<dbReference type="InterPro" id="IPR017978">
    <property type="entry name" value="GPCR_3_C"/>
</dbReference>
<dbReference type="eggNOG" id="KOG0379">
    <property type="taxonomic scope" value="Eukaryota"/>
</dbReference>
<feature type="region of interest" description="Disordered" evidence="9">
    <location>
        <begin position="910"/>
        <end position="957"/>
    </location>
</feature>
<keyword evidence="6 10" id="KW-1133">Transmembrane helix</keyword>
<proteinExistence type="predicted"/>
<feature type="transmembrane region" description="Helical" evidence="10">
    <location>
        <begin position="657"/>
        <end position="680"/>
    </location>
</feature>
<keyword evidence="4" id="KW-0732">Signal</keyword>
<evidence type="ECO:0000313" key="13">
    <source>
        <dbReference type="Proteomes" id="UP000054350"/>
    </source>
</evidence>
<dbReference type="Gene3D" id="2.120.10.80">
    <property type="entry name" value="Kelch-type beta propeller"/>
    <property type="match status" value="1"/>
</dbReference>
<dbReference type="EMBL" id="GG745353">
    <property type="protein sequence ID" value="KNE67600.1"/>
    <property type="molecule type" value="Genomic_DNA"/>
</dbReference>
<dbReference type="Pfam" id="PF02608">
    <property type="entry name" value="Bmp"/>
    <property type="match status" value="1"/>
</dbReference>
<dbReference type="SMART" id="SM00612">
    <property type="entry name" value="Kelch"/>
    <property type="match status" value="3"/>
</dbReference>
<feature type="compositionally biased region" description="Low complexity" evidence="9">
    <location>
        <begin position="910"/>
        <end position="920"/>
    </location>
</feature>
<dbReference type="Pfam" id="PF13415">
    <property type="entry name" value="Beta-prop_FBX42"/>
    <property type="match status" value="1"/>
</dbReference>
<feature type="transmembrane region" description="Helical" evidence="10">
    <location>
        <begin position="834"/>
        <end position="856"/>
    </location>
</feature>
<keyword evidence="3 10" id="KW-0812">Transmembrane</keyword>
<dbReference type="PANTHER" id="PTHR46647">
    <property type="entry name" value="RAB9 EFFECTOR PROTEIN WITH KELCH MOTIFS"/>
    <property type="match status" value="1"/>
</dbReference>
<name>A0A0L0SYW9_ALLM3</name>
<evidence type="ECO:0000256" key="9">
    <source>
        <dbReference type="SAM" id="MobiDB-lite"/>
    </source>
</evidence>
<dbReference type="GO" id="GO:0004930">
    <property type="term" value="F:G protein-coupled receptor activity"/>
    <property type="evidence" value="ECO:0007669"/>
    <property type="project" value="InterPro"/>
</dbReference>
<dbReference type="VEuPathDB" id="FungiDB:AMAG_12053"/>
<dbReference type="OMA" id="GANAMIY"/>
<evidence type="ECO:0000259" key="11">
    <source>
        <dbReference type="PROSITE" id="PS50259"/>
    </source>
</evidence>
<keyword evidence="8" id="KW-0325">Glycoprotein</keyword>
<feature type="domain" description="G-protein coupled receptors family 3 profile" evidence="11">
    <location>
        <begin position="621"/>
        <end position="871"/>
    </location>
</feature>
<organism evidence="12 13">
    <name type="scientific">Allomyces macrogynus (strain ATCC 38327)</name>
    <name type="common">Allomyces javanicus var. macrogynus</name>
    <dbReference type="NCBI Taxonomy" id="578462"/>
    <lineage>
        <taxon>Eukaryota</taxon>
        <taxon>Fungi</taxon>
        <taxon>Fungi incertae sedis</taxon>
        <taxon>Blastocladiomycota</taxon>
        <taxon>Blastocladiomycetes</taxon>
        <taxon>Blastocladiales</taxon>
        <taxon>Blastocladiaceae</taxon>
        <taxon>Allomyces</taxon>
    </lineage>
</organism>
<feature type="transmembrane region" description="Helical" evidence="10">
    <location>
        <begin position="806"/>
        <end position="828"/>
    </location>
</feature>
<comment type="subcellular location">
    <subcellularLocation>
        <location evidence="1">Membrane</location>
        <topology evidence="1">Multi-pass membrane protein</topology>
    </subcellularLocation>
</comment>
<dbReference type="GO" id="GO:0005886">
    <property type="term" value="C:plasma membrane"/>
    <property type="evidence" value="ECO:0007669"/>
    <property type="project" value="InterPro"/>
</dbReference>
<feature type="transmembrane region" description="Helical" evidence="10">
    <location>
        <begin position="770"/>
        <end position="794"/>
    </location>
</feature>
<gene>
    <name evidence="12" type="ORF">AMAG_12053</name>
</gene>
<reference evidence="12 13" key="1">
    <citation type="submission" date="2009-11" db="EMBL/GenBank/DDBJ databases">
        <title>Annotation of Allomyces macrogynus ATCC 38327.</title>
        <authorList>
            <consortium name="The Broad Institute Genome Sequencing Platform"/>
            <person name="Russ C."/>
            <person name="Cuomo C."/>
            <person name="Burger G."/>
            <person name="Gray M.W."/>
            <person name="Holland P.W.H."/>
            <person name="King N."/>
            <person name="Lang F.B.F."/>
            <person name="Roger A.J."/>
            <person name="Ruiz-Trillo I."/>
            <person name="Young S.K."/>
            <person name="Zeng Q."/>
            <person name="Gargeya S."/>
            <person name="Fitzgerald M."/>
            <person name="Haas B."/>
            <person name="Abouelleil A."/>
            <person name="Alvarado L."/>
            <person name="Arachchi H.M."/>
            <person name="Berlin A."/>
            <person name="Chapman S.B."/>
            <person name="Gearin G."/>
            <person name="Goldberg J."/>
            <person name="Griggs A."/>
            <person name="Gujja S."/>
            <person name="Hansen M."/>
            <person name="Heiman D."/>
            <person name="Howarth C."/>
            <person name="Larimer J."/>
            <person name="Lui A."/>
            <person name="MacDonald P.J.P."/>
            <person name="McCowen C."/>
            <person name="Montmayeur A."/>
            <person name="Murphy C."/>
            <person name="Neiman D."/>
            <person name="Pearson M."/>
            <person name="Priest M."/>
            <person name="Roberts A."/>
            <person name="Saif S."/>
            <person name="Shea T."/>
            <person name="Sisk P."/>
            <person name="Stolte C."/>
            <person name="Sykes S."/>
            <person name="Wortman J."/>
            <person name="Nusbaum C."/>
            <person name="Birren B."/>
        </authorList>
    </citation>
    <scope>NUCLEOTIDE SEQUENCE [LARGE SCALE GENOMIC DNA]</scope>
    <source>
        <strain evidence="12 13">ATCC 38327</strain>
    </source>
</reference>
<sequence length="957" mass="100643">MEQIATLYPTKSFVMIDLVPSKVLPNLAGITFAEDQAGFLAGALAAVFSQVNKIGVIGGRPIAPVKKYVNGYLNGALSLCPTCEIYNTYVPSLSNATLGQAAASTLLAQGVDVIFGAGGTMGSAGILSAAQQQTFVIGVDSDEAQTTFLGRQAIDYLLGSSIKNVDVAVASAISNVLAGRMGGYNLVLDSSLKGVGLSELNSTSLKNFNTSVTVSIKTATDMCATTAFYSRASVLNVIRNNLEDRMLFTKVLPSGHLEPLTAYTPKTWYDVAPFGARSKVPNGLQGHSALVLPSGNHVLVWGGKTVIGEFPQHASVLDYDSLTWRADTAASSSVPPGRMFHAAAITQRAGADTMYIFGGQGANAMIYADTWRYDVASKTWTQLAPTPSPSNRTDSAFAIIGTTLYLFGGLSQSGEVLSDLWAFDLTTEQWNQVTTAGTLPCARRHAAMTTVNGTKLALFGGSDGDRNPTSKLHVLDTMTHTWTQVSPGGDVAPPAAERIGAVTLDDKRVLYTGGVGAGGSLNSTWVWKMHTNQWVVANQDVGYGPLPAGLHSHAMVVFDQSASPTACQSQTAPGFSICTPATLPVVLAISGVASSPGGGVLVSFASAEPPLPAPGVIDQGAKIAVTAITVVGLVGVLGVMGVLLTHRSHKVVKASNWKYGIVILLGSIVISLGIIATSWVPDSRQGVMVVAYMISSGFDLIFSALVVKTNIIYTIFSSRYVVKTTHWPNYGFILFVQVVQFVIVGLWFIFDDNPIRTFSLGSVSWVVRTVNVNWVVLTAIPIAGLTIAGLVLSFKIRYVTSRFNEGAHIATAMYLFAFSLVVVAPVTLVLDSPLVVFIITSLLITLTNVGMIGIYFGPKLMAIFSPPLENVISGSVAGPSTNGMDTTDSTESGGTSANVLRCKYCKQQVGTTTGTTSSGSATQRTGVAPRAPSSSKRTRQRVKLTTLGSAPASATPR</sequence>
<dbReference type="Gene3D" id="3.40.50.2300">
    <property type="match status" value="1"/>
</dbReference>
<dbReference type="CDD" id="cd06354">
    <property type="entry name" value="PBP1_PrnA-like"/>
    <property type="match status" value="1"/>
</dbReference>
<dbReference type="STRING" id="578462.A0A0L0SYW9"/>
<evidence type="ECO:0000313" key="12">
    <source>
        <dbReference type="EMBL" id="KNE67600.1"/>
    </source>
</evidence>
<dbReference type="SUPFAM" id="SSF117281">
    <property type="entry name" value="Kelch motif"/>
    <property type="match status" value="1"/>
</dbReference>